<evidence type="ECO:0000313" key="2">
    <source>
        <dbReference type="EMBL" id="MDR6939368.1"/>
    </source>
</evidence>
<dbReference type="PANTHER" id="PTHR31302">
    <property type="entry name" value="TRANSMEMBRANE PROTEIN WITH METALLOPHOSPHOESTERASE DOMAIN-RELATED"/>
    <property type="match status" value="1"/>
</dbReference>
<reference evidence="2 3" key="1">
    <citation type="submission" date="2023-07" db="EMBL/GenBank/DDBJ databases">
        <title>Sequencing the genomes of 1000 actinobacteria strains.</title>
        <authorList>
            <person name="Klenk H.-P."/>
        </authorList>
    </citation>
    <scope>NUCLEOTIDE SEQUENCE [LARGE SCALE GENOMIC DNA]</scope>
    <source>
        <strain evidence="2 3">DSM 15539</strain>
    </source>
</reference>
<dbReference type="Gene3D" id="3.60.21.10">
    <property type="match status" value="1"/>
</dbReference>
<sequence length="370" mass="40301">MKWKTAAWLSPMVLGAGFFASALVQAHAYKLRRRAVIIPDGVAGTPSPDASLRILHISDTHLIRTQLRRKSFLRNLSAQNPDLIVLTGDLIAENGAIEPLLQALSAFRGVPGVYVYGSNDYYAPKPKNPLSYLWRNSQPVKKAVPRRLDTARLTAGLDQLGFINLNNATAKITVGTWELEFIGVDDPHIGRARFPELSFLNESSVNAARHLPPEELQTVRIGLTHAPYRRILDQMQEAGCQIVFAGHTHGGQVCLPVHRALVTNCDLPATHASGLFSWPISSAGGSDMDQLDLPLHQDGTVIGWSCENGVEAEAAASARDFLLQGVSEKLSDAHARNMLVQVSAGIGTSPFAQIRTFCPPEAIQIDIMRI</sequence>
<dbReference type="PANTHER" id="PTHR31302:SF20">
    <property type="entry name" value="CONSERVED PROTEIN"/>
    <property type="match status" value="1"/>
</dbReference>
<dbReference type="Pfam" id="PF00149">
    <property type="entry name" value="Metallophos"/>
    <property type="match status" value="1"/>
</dbReference>
<dbReference type="InterPro" id="IPR004843">
    <property type="entry name" value="Calcineurin-like_PHP"/>
</dbReference>
<evidence type="ECO:0000313" key="3">
    <source>
        <dbReference type="Proteomes" id="UP001266099"/>
    </source>
</evidence>
<dbReference type="InterPro" id="IPR051158">
    <property type="entry name" value="Metallophosphoesterase_sf"/>
</dbReference>
<comment type="caution">
    <text evidence="2">The sequence shown here is derived from an EMBL/GenBank/DDBJ whole genome shotgun (WGS) entry which is preliminary data.</text>
</comment>
<proteinExistence type="predicted"/>
<keyword evidence="3" id="KW-1185">Reference proteome</keyword>
<accession>A0ABU1T1W8</accession>
<dbReference type="InterPro" id="IPR029052">
    <property type="entry name" value="Metallo-depent_PP-like"/>
</dbReference>
<dbReference type="EMBL" id="JAVDUJ010000001">
    <property type="protein sequence ID" value="MDR6939368.1"/>
    <property type="molecule type" value="Genomic_DNA"/>
</dbReference>
<dbReference type="RefSeq" id="WP_309956002.1">
    <property type="nucleotide sequence ID" value="NZ_JAVDUJ010000001.1"/>
</dbReference>
<gene>
    <name evidence="2" type="ORF">J2S36_000911</name>
</gene>
<dbReference type="SUPFAM" id="SSF56300">
    <property type="entry name" value="Metallo-dependent phosphatases"/>
    <property type="match status" value="1"/>
</dbReference>
<name>A0ABU1T1W8_9ACTO</name>
<organism evidence="2 3">
    <name type="scientific">Arcanobacterium hippocoleae</name>
    <dbReference type="NCBI Taxonomy" id="149017"/>
    <lineage>
        <taxon>Bacteria</taxon>
        <taxon>Bacillati</taxon>
        <taxon>Actinomycetota</taxon>
        <taxon>Actinomycetes</taxon>
        <taxon>Actinomycetales</taxon>
        <taxon>Actinomycetaceae</taxon>
        <taxon>Arcanobacterium</taxon>
    </lineage>
</organism>
<evidence type="ECO:0000259" key="1">
    <source>
        <dbReference type="Pfam" id="PF00149"/>
    </source>
</evidence>
<dbReference type="Proteomes" id="UP001266099">
    <property type="component" value="Unassembled WGS sequence"/>
</dbReference>
<feature type="domain" description="Calcineurin-like phosphoesterase" evidence="1">
    <location>
        <begin position="52"/>
        <end position="250"/>
    </location>
</feature>
<protein>
    <submittedName>
        <fullName evidence="2">MPP superfamily phosphohydrolase</fullName>
    </submittedName>
</protein>